<feature type="compositionally biased region" description="Basic and acidic residues" evidence="1">
    <location>
        <begin position="1"/>
        <end position="15"/>
    </location>
</feature>
<protein>
    <submittedName>
        <fullName evidence="2">Uncharacterized protein</fullName>
    </submittedName>
</protein>
<feature type="compositionally biased region" description="Polar residues" evidence="1">
    <location>
        <begin position="488"/>
        <end position="503"/>
    </location>
</feature>
<proteinExistence type="predicted"/>
<gene>
    <name evidence="2" type="ORF">PCANC_12389</name>
</gene>
<comment type="caution">
    <text evidence="2">The sequence shown here is derived from an EMBL/GenBank/DDBJ whole genome shotgun (WGS) entry which is preliminary data.</text>
</comment>
<keyword evidence="3" id="KW-1185">Reference proteome</keyword>
<evidence type="ECO:0000313" key="2">
    <source>
        <dbReference type="EMBL" id="PLW41165.1"/>
    </source>
</evidence>
<feature type="region of interest" description="Disordered" evidence="1">
    <location>
        <begin position="137"/>
        <end position="174"/>
    </location>
</feature>
<feature type="compositionally biased region" description="Low complexity" evidence="1">
    <location>
        <begin position="137"/>
        <end position="155"/>
    </location>
</feature>
<feature type="compositionally biased region" description="Polar residues" evidence="1">
    <location>
        <begin position="91"/>
        <end position="123"/>
    </location>
</feature>
<feature type="region of interest" description="Disordered" evidence="1">
    <location>
        <begin position="82"/>
        <end position="123"/>
    </location>
</feature>
<feature type="region of interest" description="Disordered" evidence="1">
    <location>
        <begin position="374"/>
        <end position="503"/>
    </location>
</feature>
<evidence type="ECO:0000313" key="3">
    <source>
        <dbReference type="Proteomes" id="UP000235388"/>
    </source>
</evidence>
<feature type="compositionally biased region" description="Low complexity" evidence="1">
    <location>
        <begin position="442"/>
        <end position="462"/>
    </location>
</feature>
<dbReference type="OrthoDB" id="2507825at2759"/>
<feature type="region of interest" description="Disordered" evidence="1">
    <location>
        <begin position="1"/>
        <end position="39"/>
    </location>
</feature>
<accession>A0A2N5UTR5</accession>
<dbReference type="STRING" id="200324.A0A2N5UTR5"/>
<dbReference type="EMBL" id="PGCJ01000172">
    <property type="protein sequence ID" value="PLW41165.1"/>
    <property type="molecule type" value="Genomic_DNA"/>
</dbReference>
<feature type="compositionally biased region" description="Polar residues" evidence="1">
    <location>
        <begin position="430"/>
        <end position="439"/>
    </location>
</feature>
<name>A0A2N5UTR5_9BASI</name>
<organism evidence="2 3">
    <name type="scientific">Puccinia coronata f. sp. avenae</name>
    <dbReference type="NCBI Taxonomy" id="200324"/>
    <lineage>
        <taxon>Eukaryota</taxon>
        <taxon>Fungi</taxon>
        <taxon>Dikarya</taxon>
        <taxon>Basidiomycota</taxon>
        <taxon>Pucciniomycotina</taxon>
        <taxon>Pucciniomycetes</taxon>
        <taxon>Pucciniales</taxon>
        <taxon>Pucciniaceae</taxon>
        <taxon>Puccinia</taxon>
    </lineage>
</organism>
<feature type="compositionally biased region" description="Polar residues" evidence="1">
    <location>
        <begin position="388"/>
        <end position="398"/>
    </location>
</feature>
<evidence type="ECO:0000256" key="1">
    <source>
        <dbReference type="SAM" id="MobiDB-lite"/>
    </source>
</evidence>
<feature type="region of interest" description="Disordered" evidence="1">
    <location>
        <begin position="530"/>
        <end position="610"/>
    </location>
</feature>
<reference evidence="2 3" key="1">
    <citation type="submission" date="2017-11" db="EMBL/GenBank/DDBJ databases">
        <title>De novo assembly and phasing of dikaryotic genomes from two isolates of Puccinia coronata f. sp. avenae, the causal agent of oat crown rust.</title>
        <authorList>
            <person name="Miller M.E."/>
            <person name="Zhang Y."/>
            <person name="Omidvar V."/>
            <person name="Sperschneider J."/>
            <person name="Schwessinger B."/>
            <person name="Raley C."/>
            <person name="Palmer J.M."/>
            <person name="Garnica D."/>
            <person name="Upadhyaya N."/>
            <person name="Rathjen J."/>
            <person name="Taylor J.M."/>
            <person name="Park R.F."/>
            <person name="Dodds P.N."/>
            <person name="Hirsch C.D."/>
            <person name="Kianian S.F."/>
            <person name="Figueroa M."/>
        </authorList>
    </citation>
    <scope>NUCLEOTIDE SEQUENCE [LARGE SCALE GENOMIC DNA]</scope>
    <source>
        <strain evidence="2">12NC29</strain>
    </source>
</reference>
<dbReference type="Proteomes" id="UP000235388">
    <property type="component" value="Unassembled WGS sequence"/>
</dbReference>
<dbReference type="AlphaFoldDB" id="A0A2N5UTR5"/>
<sequence>MDGNCGEHYDSESGHSHNSNLGYDHPPPGNQHHGHWYNPHAYGGHPNPYGGHGYYDEFEHGLPDGIGVTNNRHHLGMGPDMSNWMRPTVTRPYSGNSPSCSSNPYNTGTNHSHPNSMNNQISATNSHPAIDLTSAAERTPATPAAEQTPAAPRTPVAAERTPAAERTQAAEHTPVAQHTLAAIAQNAEAKRQKASQKDARAALKTAAGPTTRFLWSEEGSLEALRYIKNLKEEHDRLLSLTPGFIKWSPFVLKYTGDMKDDFLLIKDFSNEVIFRRYNALITQYKVIQDSLSHSGSGGLYETLLKHNMDEDIYHFIVDMHGNNPAANGGHMLELDNPYDDLAASHTNDAEFDDGSARSVTSDLDADGIIALATPTSGVRPVEPASGAASVTQDATVNPDSRAPSVTGDPTVVPASGETSVSGNPAVVPTSAATSESRGPSNVPVSGATSVSSTTSASRSSSTPAPPPSRLGTGTSRRRGRTEEVKPNDSVSTSMLSMMQKSQETTFQWMADERKRAKELRSEEKTLAIKKAEEKAEEQAHARQVKENQMELEKAKYEDDRKARDEDRKEERRQAHEWRVEESKRYEAAQQRMAEERRDQEKLRLDESRSRQAFETTMLSLLGNLAPK</sequence>